<dbReference type="Proteomes" id="UP000431533">
    <property type="component" value="Unassembled WGS sequence"/>
</dbReference>
<evidence type="ECO:0000313" key="8">
    <source>
        <dbReference type="Proteomes" id="UP000431533"/>
    </source>
</evidence>
<evidence type="ECO:0000313" key="7">
    <source>
        <dbReference type="EMBL" id="TVY24929.1"/>
    </source>
</evidence>
<organism evidence="7 8">
    <name type="scientific">Lachnellula hyalina</name>
    <dbReference type="NCBI Taxonomy" id="1316788"/>
    <lineage>
        <taxon>Eukaryota</taxon>
        <taxon>Fungi</taxon>
        <taxon>Dikarya</taxon>
        <taxon>Ascomycota</taxon>
        <taxon>Pezizomycotina</taxon>
        <taxon>Leotiomycetes</taxon>
        <taxon>Helotiales</taxon>
        <taxon>Lachnaceae</taxon>
        <taxon>Lachnellula</taxon>
    </lineage>
</organism>
<evidence type="ECO:0000256" key="3">
    <source>
        <dbReference type="ARBA" id="ARBA00023002"/>
    </source>
</evidence>
<dbReference type="RefSeq" id="XP_031003717.1">
    <property type="nucleotide sequence ID" value="XM_031151192.1"/>
</dbReference>
<dbReference type="EC" id="1.11.1.-" evidence="5"/>
<dbReference type="GO" id="GO:0000302">
    <property type="term" value="P:response to reactive oxygen species"/>
    <property type="evidence" value="ECO:0007669"/>
    <property type="project" value="TreeGrafter"/>
</dbReference>
<dbReference type="PROSITE" id="PS50873">
    <property type="entry name" value="PEROXIDASE_4"/>
    <property type="match status" value="1"/>
</dbReference>
<dbReference type="AlphaFoldDB" id="A0A8H8QY82"/>
<dbReference type="PANTHER" id="PTHR31356">
    <property type="entry name" value="THYLAKOID LUMENAL 29 KDA PROTEIN, CHLOROPLASTIC-RELATED"/>
    <property type="match status" value="1"/>
</dbReference>
<dbReference type="PANTHER" id="PTHR31356:SF53">
    <property type="entry name" value="HEME PEROXIDASE"/>
    <property type="match status" value="1"/>
</dbReference>
<feature type="domain" description="Plant heme peroxidase family profile" evidence="6">
    <location>
        <begin position="124"/>
        <end position="335"/>
    </location>
</feature>
<dbReference type="GO" id="GO:0046872">
    <property type="term" value="F:metal ion binding"/>
    <property type="evidence" value="ECO:0007669"/>
    <property type="project" value="UniProtKB-UniRule"/>
</dbReference>
<sequence length="717" mass="74348">MKLSSLLACAVVFSGLGQAIPTWPSSIDELEDVMFLNTGYKSRGFSSHITPCGFSEFGAGRQTAAEWLRIGFHDMSTTNVFFTPHGGIDASIAFELGDGENIGAGFNTSLTTYSGFFNSRLPISDMIALGVYASVRGCGGPVIPMRGGRVDATAAGPAGVPQPQNGQGVFKSQFTRMGFNVTDMIQMTACGHTLGGVHAGDFNNIVTPGVSPDDFQLFDTTTSFDNDIAVQYINGPNSDPLAVGPSVASTRNSDFAVFTADNNVTLKAMTSADTFNSMCTSILQRMIETVDPAVVLSDIIQPYEVKPTGIQLTLLSGGTQIQFSGDIRVRTTTRSVSSVAVIYKDRNGTGSTSITTSTSGTANGFDDSFSFYGFSSNLPAGSSISSFTVAVTYTTGAMQTYDNNGNGFPIQDSIIVQSTQSCQSNGTLTVVAAVRGNTTAPSLTVEQKVARPSGTPIPSLVNATVAMVIGASVGPYTLYSTNYTIASTAGTKYGVLSGAFSDTFKNAADLGAACAPFGSTTPNSTSLSRSMASTISTSSSAISNSSSASLTPTLAVKTTVGATGIGALAGSSFYDYMAMSLEMFASNCAGFAYWVVEYGGKCYCGNSLDATSTLAAIGDVVSLVQARKRSTAVLGIGAVKTSVETNSISAVEQKEGDSLQALTSVVYCSATTQHSHDALDVGDEVRGIKLLGMASIPAAWQRVPGDCSFLCILRGGD</sequence>
<dbReference type="InterPro" id="IPR010255">
    <property type="entry name" value="Haem_peroxidase_sf"/>
</dbReference>
<dbReference type="GO" id="GO:0034599">
    <property type="term" value="P:cellular response to oxidative stress"/>
    <property type="evidence" value="ECO:0007669"/>
    <property type="project" value="InterPro"/>
</dbReference>
<dbReference type="OrthoDB" id="5985073at2759"/>
<dbReference type="InterPro" id="IPR002016">
    <property type="entry name" value="Haem_peroxidase"/>
</dbReference>
<accession>A0A8H8QY82</accession>
<dbReference type="SUPFAM" id="SSF48113">
    <property type="entry name" value="Heme-dependent peroxidases"/>
    <property type="match status" value="1"/>
</dbReference>
<dbReference type="Pfam" id="PF01822">
    <property type="entry name" value="WSC"/>
    <property type="match status" value="1"/>
</dbReference>
<dbReference type="Gene3D" id="1.10.520.10">
    <property type="match status" value="1"/>
</dbReference>
<name>A0A8H8QY82_9HELO</name>
<keyword evidence="1 5" id="KW-0575">Peroxidase</keyword>
<dbReference type="InterPro" id="IPR044831">
    <property type="entry name" value="Ccp1-like"/>
</dbReference>
<dbReference type="Pfam" id="PF00141">
    <property type="entry name" value="peroxidase"/>
    <property type="match status" value="1"/>
</dbReference>
<comment type="caution">
    <text evidence="7">The sequence shown here is derived from an EMBL/GenBank/DDBJ whole genome shotgun (WGS) entry which is preliminary data.</text>
</comment>
<evidence type="ECO:0000256" key="1">
    <source>
        <dbReference type="ARBA" id="ARBA00022559"/>
    </source>
</evidence>
<evidence type="ECO:0000256" key="2">
    <source>
        <dbReference type="ARBA" id="ARBA00022617"/>
    </source>
</evidence>
<keyword evidence="2" id="KW-0408">Iron</keyword>
<keyword evidence="8" id="KW-1185">Reference proteome</keyword>
<dbReference type="EMBL" id="QGMH01000112">
    <property type="protein sequence ID" value="TVY24929.1"/>
    <property type="molecule type" value="Genomic_DNA"/>
</dbReference>
<dbReference type="GO" id="GO:0004601">
    <property type="term" value="F:peroxidase activity"/>
    <property type="evidence" value="ECO:0007669"/>
    <property type="project" value="UniProtKB-KW"/>
</dbReference>
<keyword evidence="3 5" id="KW-0560">Oxidoreductase</keyword>
<keyword evidence="5" id="KW-0732">Signal</keyword>
<reference evidence="7 8" key="1">
    <citation type="submission" date="2018-05" db="EMBL/GenBank/DDBJ databases">
        <title>Genome sequencing and assembly of the regulated plant pathogen Lachnellula willkommii and related sister species for the development of diagnostic species identification markers.</title>
        <authorList>
            <person name="Giroux E."/>
            <person name="Bilodeau G."/>
        </authorList>
    </citation>
    <scope>NUCLEOTIDE SEQUENCE [LARGE SCALE GENOMIC DNA]</scope>
    <source>
        <strain evidence="7 8">CBS 185.66</strain>
    </source>
</reference>
<comment type="similarity">
    <text evidence="4">Belongs to the peroxidase family.</text>
</comment>
<dbReference type="GO" id="GO:0020037">
    <property type="term" value="F:heme binding"/>
    <property type="evidence" value="ECO:0007669"/>
    <property type="project" value="UniProtKB-UniRule"/>
</dbReference>
<evidence type="ECO:0000256" key="5">
    <source>
        <dbReference type="RuleBase" id="RU363051"/>
    </source>
</evidence>
<proteinExistence type="inferred from homology"/>
<evidence type="ECO:0000256" key="4">
    <source>
        <dbReference type="RuleBase" id="RU004241"/>
    </source>
</evidence>
<feature type="signal peptide" evidence="5">
    <location>
        <begin position="1"/>
        <end position="19"/>
    </location>
</feature>
<protein>
    <recommendedName>
        <fullName evidence="5">Peroxidase</fullName>
        <ecNumber evidence="5">1.11.1.-</ecNumber>
    </recommendedName>
</protein>
<dbReference type="GO" id="GO:0042744">
    <property type="term" value="P:hydrogen peroxide catabolic process"/>
    <property type="evidence" value="ECO:0007669"/>
    <property type="project" value="TreeGrafter"/>
</dbReference>
<dbReference type="InterPro" id="IPR002889">
    <property type="entry name" value="WSC_carb-bd"/>
</dbReference>
<dbReference type="GeneID" id="41986450"/>
<keyword evidence="2" id="KW-0479">Metal-binding</keyword>
<evidence type="ECO:0000259" key="6">
    <source>
        <dbReference type="PROSITE" id="PS50873"/>
    </source>
</evidence>
<feature type="chain" id="PRO_5034709851" description="Peroxidase" evidence="5">
    <location>
        <begin position="20"/>
        <end position="717"/>
    </location>
</feature>
<keyword evidence="2" id="KW-0349">Heme</keyword>
<gene>
    <name evidence="7" type="ORF">LHYA1_G006252</name>
</gene>